<evidence type="ECO:0000313" key="1">
    <source>
        <dbReference type="EMBL" id="PWN40326.1"/>
    </source>
</evidence>
<dbReference type="GeneID" id="37033004"/>
<keyword evidence="2" id="KW-1185">Reference proteome</keyword>
<dbReference type="AlphaFoldDB" id="A0A316VRU6"/>
<proteinExistence type="predicted"/>
<dbReference type="RefSeq" id="XP_025367486.1">
    <property type="nucleotide sequence ID" value="XM_025511134.1"/>
</dbReference>
<evidence type="ECO:0000313" key="2">
    <source>
        <dbReference type="Proteomes" id="UP000245783"/>
    </source>
</evidence>
<name>A0A316VRU6_9BASI</name>
<dbReference type="InParanoid" id="A0A316VRU6"/>
<dbReference type="EMBL" id="KZ819421">
    <property type="protein sequence ID" value="PWN40326.1"/>
    <property type="molecule type" value="Genomic_DNA"/>
</dbReference>
<protein>
    <submittedName>
        <fullName evidence="1">Uncharacterized protein</fullName>
    </submittedName>
</protein>
<dbReference type="Proteomes" id="UP000245783">
    <property type="component" value="Unassembled WGS sequence"/>
</dbReference>
<sequence length="235" mass="25780">MDKREETGWSSSHDKWLARWCTTASTGETEHSLLARYGHSHDRWNSNCSKASRKPAFAHPAAGVRSEKRVVPSSLITHCCLLSRLRRGSCCLLQAHLRSSRRFARRSRSRVRISARMCRSTFGARASRYSACVAETANASVPPFRANARGRLSFNLSGQTTAAQITPKDPGKPCALPYVLYSSDPCRIGRLTNRMVSLQLAEVLALPCHPGICLASAGSHSLCIPPSAGTQQKCR</sequence>
<gene>
    <name evidence="1" type="ORF">IE81DRAFT_232573</name>
</gene>
<accession>A0A316VRU6</accession>
<organism evidence="1 2">
    <name type="scientific">Ceraceosorus guamensis</name>
    <dbReference type="NCBI Taxonomy" id="1522189"/>
    <lineage>
        <taxon>Eukaryota</taxon>
        <taxon>Fungi</taxon>
        <taxon>Dikarya</taxon>
        <taxon>Basidiomycota</taxon>
        <taxon>Ustilaginomycotina</taxon>
        <taxon>Exobasidiomycetes</taxon>
        <taxon>Ceraceosorales</taxon>
        <taxon>Ceraceosoraceae</taxon>
        <taxon>Ceraceosorus</taxon>
    </lineage>
</organism>
<reference evidence="1 2" key="1">
    <citation type="journal article" date="2018" name="Mol. Biol. Evol.">
        <title>Broad Genomic Sampling Reveals a Smut Pathogenic Ancestry of the Fungal Clade Ustilaginomycotina.</title>
        <authorList>
            <person name="Kijpornyongpan T."/>
            <person name="Mondo S.J."/>
            <person name="Barry K."/>
            <person name="Sandor L."/>
            <person name="Lee J."/>
            <person name="Lipzen A."/>
            <person name="Pangilinan J."/>
            <person name="LaButti K."/>
            <person name="Hainaut M."/>
            <person name="Henrissat B."/>
            <person name="Grigoriev I.V."/>
            <person name="Spatafora J.W."/>
            <person name="Aime M.C."/>
        </authorList>
    </citation>
    <scope>NUCLEOTIDE SEQUENCE [LARGE SCALE GENOMIC DNA]</scope>
    <source>
        <strain evidence="1 2">MCA 4658</strain>
    </source>
</reference>